<dbReference type="InterPro" id="IPR002716">
    <property type="entry name" value="PIN_dom"/>
</dbReference>
<evidence type="ECO:0000259" key="1">
    <source>
        <dbReference type="Pfam" id="PF01850"/>
    </source>
</evidence>
<evidence type="ECO:0000313" key="2">
    <source>
        <dbReference type="EMBL" id="BES81837.1"/>
    </source>
</evidence>
<evidence type="ECO:0000313" key="3">
    <source>
        <dbReference type="Proteomes" id="UP001341135"/>
    </source>
</evidence>
<dbReference type="PANTHER" id="PTHR39677:SF4">
    <property type="entry name" value="RIBONUCLEASE VAPC6"/>
    <property type="match status" value="1"/>
</dbReference>
<accession>A0ABM8IW98</accession>
<protein>
    <recommendedName>
        <fullName evidence="1">PIN domain-containing protein</fullName>
    </recommendedName>
</protein>
<dbReference type="EMBL" id="AP028907">
    <property type="protein sequence ID" value="BES81837.1"/>
    <property type="molecule type" value="Genomic_DNA"/>
</dbReference>
<dbReference type="InterPro" id="IPR029060">
    <property type="entry name" value="PIN-like_dom_sf"/>
</dbReference>
<keyword evidence="3" id="KW-1185">Reference proteome</keyword>
<dbReference type="Pfam" id="PF01850">
    <property type="entry name" value="PIN"/>
    <property type="match status" value="1"/>
</dbReference>
<gene>
    <name evidence="2" type="ORF">PABY_14040</name>
</gene>
<dbReference type="Gene3D" id="3.40.50.1010">
    <property type="entry name" value="5'-nuclease"/>
    <property type="match status" value="1"/>
</dbReference>
<dbReference type="SUPFAM" id="SSF88723">
    <property type="entry name" value="PIN domain-like"/>
    <property type="match status" value="1"/>
</dbReference>
<name>A0ABM8IW98_9CREN</name>
<organism evidence="2 3">
    <name type="scientific">Pyrodictium abyssi</name>
    <dbReference type="NCBI Taxonomy" id="54256"/>
    <lineage>
        <taxon>Archaea</taxon>
        <taxon>Thermoproteota</taxon>
        <taxon>Thermoprotei</taxon>
        <taxon>Desulfurococcales</taxon>
        <taxon>Pyrodictiaceae</taxon>
        <taxon>Pyrodictium</taxon>
    </lineage>
</organism>
<proteinExistence type="predicted"/>
<feature type="domain" description="PIN" evidence="1">
    <location>
        <begin position="35"/>
        <end position="106"/>
    </location>
</feature>
<dbReference type="PANTHER" id="PTHR39677">
    <property type="entry name" value="RIBONUCLEASE VAPC6"/>
    <property type="match status" value="1"/>
</dbReference>
<sequence>MLDEALFTLVRMKAWRDLGIRRIEDLRDYIRAYGYKPFKEEMGKLRDFVKEAGITVLEDKAQLQEVIEAIKRLNLLPADTIIALTCRHYGIDTILTFDEDFRRVPWLRVLP</sequence>
<dbReference type="Proteomes" id="UP001341135">
    <property type="component" value="Chromosome"/>
</dbReference>
<reference evidence="2 3" key="1">
    <citation type="submission" date="2023-09" db="EMBL/GenBank/DDBJ databases">
        <title>Pyrofollis japonicus gen. nov. sp. nov., a novel member of the family Pyrodictiaceae isolated from the Iheya North hydrothermal field.</title>
        <authorList>
            <person name="Miyazaki U."/>
            <person name="Sanari M."/>
            <person name="Tame A."/>
            <person name="Kitajima M."/>
            <person name="Okamoto A."/>
            <person name="Sawayama S."/>
            <person name="Miyazaki J."/>
            <person name="Takai K."/>
            <person name="Nakagawa S."/>
        </authorList>
    </citation>
    <scope>NUCLEOTIDE SEQUENCE [LARGE SCALE GENOMIC DNA]</scope>
    <source>
        <strain evidence="2 3">AV2</strain>
    </source>
</reference>